<dbReference type="GO" id="GO:0005737">
    <property type="term" value="C:cytoplasm"/>
    <property type="evidence" value="ECO:0007669"/>
    <property type="project" value="TreeGrafter"/>
</dbReference>
<dbReference type="PRINTS" id="PR00080">
    <property type="entry name" value="SDRFAMILY"/>
</dbReference>
<dbReference type="CDD" id="cd05325">
    <property type="entry name" value="carb_red_sniffer_like_SDR_c"/>
    <property type="match status" value="1"/>
</dbReference>
<dbReference type="Pfam" id="PF00106">
    <property type="entry name" value="adh_short"/>
    <property type="match status" value="2"/>
</dbReference>
<keyword evidence="1" id="KW-0521">NADP</keyword>
<dbReference type="InterPro" id="IPR002347">
    <property type="entry name" value="SDR_fam"/>
</dbReference>
<organism evidence="4 5">
    <name type="scientific">Heligmosomoides polygyrus</name>
    <name type="common">Parasitic roundworm</name>
    <dbReference type="NCBI Taxonomy" id="6339"/>
    <lineage>
        <taxon>Eukaryota</taxon>
        <taxon>Metazoa</taxon>
        <taxon>Ecdysozoa</taxon>
        <taxon>Nematoda</taxon>
        <taxon>Chromadorea</taxon>
        <taxon>Rhabditida</taxon>
        <taxon>Rhabditina</taxon>
        <taxon>Rhabditomorpha</taxon>
        <taxon>Strongyloidea</taxon>
        <taxon>Heligmosomidae</taxon>
        <taxon>Heligmosomoides</taxon>
    </lineage>
</organism>
<dbReference type="Gene3D" id="3.40.50.720">
    <property type="entry name" value="NAD(P)-binding Rossmann-like Domain"/>
    <property type="match status" value="2"/>
</dbReference>
<accession>A0A183GK39</accession>
<dbReference type="GO" id="GO:0016491">
    <property type="term" value="F:oxidoreductase activity"/>
    <property type="evidence" value="ECO:0007669"/>
    <property type="project" value="UniProtKB-KW"/>
</dbReference>
<protein>
    <submittedName>
        <fullName evidence="5">C-factor</fullName>
    </submittedName>
</protein>
<name>A0A183GK39_HELPZ</name>
<dbReference type="SUPFAM" id="SSF51735">
    <property type="entry name" value="NAD(P)-binding Rossmann-fold domains"/>
    <property type="match status" value="2"/>
</dbReference>
<evidence type="ECO:0000256" key="3">
    <source>
        <dbReference type="RuleBase" id="RU000363"/>
    </source>
</evidence>
<evidence type="ECO:0000313" key="5">
    <source>
        <dbReference type="WBParaSite" id="HPBE_0002305701-mRNA-1"/>
    </source>
</evidence>
<evidence type="ECO:0000256" key="1">
    <source>
        <dbReference type="ARBA" id="ARBA00022857"/>
    </source>
</evidence>
<dbReference type="Proteomes" id="UP000050761">
    <property type="component" value="Unassembled WGS sequence"/>
</dbReference>
<dbReference type="InterPro" id="IPR036291">
    <property type="entry name" value="NAD(P)-bd_dom_sf"/>
</dbReference>
<comment type="similarity">
    <text evidence="3">Belongs to the short-chain dehydrogenases/reductases (SDR) family.</text>
</comment>
<reference evidence="5" key="1">
    <citation type="submission" date="2019-09" db="UniProtKB">
        <authorList>
            <consortium name="WormBaseParasite"/>
        </authorList>
    </citation>
    <scope>IDENTIFICATION</scope>
</reference>
<evidence type="ECO:0000256" key="2">
    <source>
        <dbReference type="ARBA" id="ARBA00023002"/>
    </source>
</evidence>
<dbReference type="InterPro" id="IPR051468">
    <property type="entry name" value="Fungal_SecMetab_SDRs"/>
</dbReference>
<keyword evidence="2" id="KW-0560">Oxidoreductase</keyword>
<evidence type="ECO:0000313" key="4">
    <source>
        <dbReference type="Proteomes" id="UP000050761"/>
    </source>
</evidence>
<dbReference type="PRINTS" id="PR00081">
    <property type="entry name" value="GDHRDH"/>
</dbReference>
<dbReference type="PANTHER" id="PTHR43544:SF7">
    <property type="entry name" value="NADB-LER2"/>
    <property type="match status" value="1"/>
</dbReference>
<dbReference type="PANTHER" id="PTHR43544">
    <property type="entry name" value="SHORT-CHAIN DEHYDROGENASE/REDUCTASE"/>
    <property type="match status" value="1"/>
</dbReference>
<sequence length="330" mass="36141">LKEIKDPRLKLVKLDVTNDDSISQAYNEVEKIVGERGLTVLVNNAGILVRYASDQKPNRSHINEVLETNATSIVVLTQVSMAPYSVMVTGANRGIGLGFVKEFLKNKDIQIVIATARKPNDAKELNEIKNNRLKLLKLDVTCDCSIKSAYSEVEKIVGDKGLTVLVNNAGALVRYVTDQKPNRADINKSLDTNATSAVVLIQTFLPLLRKAASQKKSDEYSVERAAILNISSTGGSTGNISMTTERYGSLAYRMSKAAMNSFTKTMAVDLEPEHILSTCFCPGWVKTDMGGSDAMLTIEQSASDLVSSFLKLNEQHNGGFFTRNLEPIPY</sequence>
<dbReference type="WBParaSite" id="HPBE_0002305701-mRNA-1">
    <property type="protein sequence ID" value="HPBE_0002305701-mRNA-1"/>
    <property type="gene ID" value="HPBE_0002305701"/>
</dbReference>
<dbReference type="AlphaFoldDB" id="A0A183GK39"/>
<keyword evidence="4" id="KW-1185">Reference proteome</keyword>
<proteinExistence type="inferred from homology"/>